<dbReference type="AlphaFoldDB" id="A0A6J4PE59"/>
<proteinExistence type="predicted"/>
<dbReference type="InterPro" id="IPR036318">
    <property type="entry name" value="FAD-bd_PCMH-like_sf"/>
</dbReference>
<name>A0A6J4PE59_9ACTN</name>
<dbReference type="Gene3D" id="3.30.465.10">
    <property type="match status" value="1"/>
</dbReference>
<dbReference type="EMBL" id="CADCUY010000295">
    <property type="protein sequence ID" value="CAA9411298.1"/>
    <property type="molecule type" value="Genomic_DNA"/>
</dbReference>
<dbReference type="InterPro" id="IPR006094">
    <property type="entry name" value="Oxid_FAD_bind_N"/>
</dbReference>
<reference evidence="2" key="1">
    <citation type="submission" date="2020-02" db="EMBL/GenBank/DDBJ databases">
        <authorList>
            <person name="Meier V. D."/>
        </authorList>
    </citation>
    <scope>NUCLEOTIDE SEQUENCE</scope>
    <source>
        <strain evidence="2">AVDCRST_MAG35</strain>
    </source>
</reference>
<evidence type="ECO:0000313" key="2">
    <source>
        <dbReference type="EMBL" id="CAA9411298.1"/>
    </source>
</evidence>
<sequence>MKQRIPSVRGMLAAPAPARATTAANSLVLAERLAAELGPRAVSTDPRKLLKASSDWSRMSPVLMEKVPPGRYLADVLVRPATGEQVARVLQLAYELDLPVTPRGAGTGNYGQATPFDGGVLLDLRALDAVEVGAPAADGSGTLTAGAGARLTAVDAAARAAGRDIWIFPSTKGSTIGGFIAGGSAGTGTIERGTTTDGWVTAVTVAPMDGSGRLTTHTGEAMAPYLHTYGVTGILTEVTVRTDPARDWVAVYASFAAYADLVAVHRSLLDLPVLPRLASADEPALVASLPAPFPLDATRHSLRVIAEASTVEELCARVVAAGGAVVAVLEDYAATDLLSSMSYNHPVYFRQRAGHPCFHMETGGLAIWDDPDAVRAIYPGTLLHLELMARAPLAMVVGEYESEEQVLAGLPRFDAIGMGVHSPHQWYVDRSVELARETARTTDPKGLLNPGKLVAAPPVDTRVTIGAR</sequence>
<dbReference type="GO" id="GO:0008720">
    <property type="term" value="F:D-lactate dehydrogenase (NAD+) activity"/>
    <property type="evidence" value="ECO:0007669"/>
    <property type="project" value="TreeGrafter"/>
</dbReference>
<organism evidence="2">
    <name type="scientific">uncultured Quadrisphaera sp</name>
    <dbReference type="NCBI Taxonomy" id="904978"/>
    <lineage>
        <taxon>Bacteria</taxon>
        <taxon>Bacillati</taxon>
        <taxon>Actinomycetota</taxon>
        <taxon>Actinomycetes</taxon>
        <taxon>Kineosporiales</taxon>
        <taxon>Kineosporiaceae</taxon>
        <taxon>Quadrisphaera</taxon>
        <taxon>environmental samples</taxon>
    </lineage>
</organism>
<dbReference type="InterPro" id="IPR016166">
    <property type="entry name" value="FAD-bd_PCMH"/>
</dbReference>
<dbReference type="InterPro" id="IPR016169">
    <property type="entry name" value="FAD-bd_PCMH_sub2"/>
</dbReference>
<gene>
    <name evidence="2" type="ORF">AVDCRST_MAG35-1447</name>
</gene>
<dbReference type="PROSITE" id="PS51387">
    <property type="entry name" value="FAD_PCMH"/>
    <property type="match status" value="1"/>
</dbReference>
<feature type="domain" description="FAD-binding PCMH-type" evidence="1">
    <location>
        <begin position="70"/>
        <end position="245"/>
    </location>
</feature>
<accession>A0A6J4PE59</accession>
<dbReference type="PANTHER" id="PTHR11748">
    <property type="entry name" value="D-LACTATE DEHYDROGENASE"/>
    <property type="match status" value="1"/>
</dbReference>
<protein>
    <recommendedName>
        <fullName evidence="1">FAD-binding PCMH-type domain-containing protein</fullName>
    </recommendedName>
</protein>
<dbReference type="SUPFAM" id="SSF56176">
    <property type="entry name" value="FAD-binding/transporter-associated domain-like"/>
    <property type="match status" value="1"/>
</dbReference>
<dbReference type="Pfam" id="PF01565">
    <property type="entry name" value="FAD_binding_4"/>
    <property type="match status" value="1"/>
</dbReference>
<dbReference type="PANTHER" id="PTHR11748:SF119">
    <property type="entry name" value="D-2-HYDROXYGLUTARATE DEHYDROGENASE"/>
    <property type="match status" value="1"/>
</dbReference>
<evidence type="ECO:0000259" key="1">
    <source>
        <dbReference type="PROSITE" id="PS51387"/>
    </source>
</evidence>
<dbReference type="GO" id="GO:1903457">
    <property type="term" value="P:lactate catabolic process"/>
    <property type="evidence" value="ECO:0007669"/>
    <property type="project" value="TreeGrafter"/>
</dbReference>
<dbReference type="GO" id="GO:0071949">
    <property type="term" value="F:FAD binding"/>
    <property type="evidence" value="ECO:0007669"/>
    <property type="project" value="InterPro"/>
</dbReference>
<dbReference type="GO" id="GO:0004458">
    <property type="term" value="F:D-lactate dehydrogenase (cytochrome) activity"/>
    <property type="evidence" value="ECO:0007669"/>
    <property type="project" value="TreeGrafter"/>
</dbReference>